<dbReference type="Gene3D" id="3.10.490.10">
    <property type="entry name" value="Gamma-glutamyl cyclotransferase-like"/>
    <property type="match status" value="1"/>
</dbReference>
<keyword evidence="2" id="KW-1185">Reference proteome</keyword>
<dbReference type="EMBL" id="MCAQ01000006">
    <property type="protein sequence ID" value="RKF38914.1"/>
    <property type="molecule type" value="Genomic_DNA"/>
</dbReference>
<gene>
    <name evidence="1" type="ORF">BCY89_26575</name>
</gene>
<sequence>MKNLDEKVWYACYGSNLLQERFLCYIQGGQPAGANTSYIGCEDKTSPIDSEEMYISAELYFAKVSKNWNGGIAFIRTTFTPTASTYGRIYLITKGQLIDIARQETNTSTSLEIDFEKAVKNGSYIFKQPSWYGNLLYLGEHNGFPIFTITNEQDSQSSTKPSNDYLKTIIDGLRESHWLDNPAIFDYLRTKHGIIENYSVEELRSIISEKKG</sequence>
<name>A0A420G195_9SPHI</name>
<evidence type="ECO:0000313" key="1">
    <source>
        <dbReference type="EMBL" id="RKF38914.1"/>
    </source>
</evidence>
<accession>A0A420G195</accession>
<dbReference type="AlphaFoldDB" id="A0A420G195"/>
<evidence type="ECO:0000313" key="2">
    <source>
        <dbReference type="Proteomes" id="UP000286402"/>
    </source>
</evidence>
<comment type="caution">
    <text evidence="1">The sequence shown here is derived from an EMBL/GenBank/DDBJ whole genome shotgun (WGS) entry which is preliminary data.</text>
</comment>
<dbReference type="RefSeq" id="WP_120333761.1">
    <property type="nucleotide sequence ID" value="NZ_MCAQ01000006.1"/>
</dbReference>
<evidence type="ECO:0008006" key="3">
    <source>
        <dbReference type="Google" id="ProtNLM"/>
    </source>
</evidence>
<protein>
    <recommendedName>
        <fullName evidence="3">Histone deacetylase</fullName>
    </recommendedName>
</protein>
<dbReference type="Proteomes" id="UP000286402">
    <property type="component" value="Unassembled WGS sequence"/>
</dbReference>
<reference evidence="1 2" key="1">
    <citation type="submission" date="2016-07" db="EMBL/GenBank/DDBJ databases">
        <title>Genome analysis of Sphingobacterium siyangense T12B17.</title>
        <authorList>
            <person name="Xu D."/>
            <person name="Su Y."/>
            <person name="Zheng S."/>
        </authorList>
    </citation>
    <scope>NUCLEOTIDE SEQUENCE [LARGE SCALE GENOMIC DNA]</scope>
    <source>
        <strain evidence="1 2">T12B17</strain>
    </source>
</reference>
<organism evidence="1 2">
    <name type="scientific">Sphingobacterium siyangense</name>
    <dbReference type="NCBI Taxonomy" id="459529"/>
    <lineage>
        <taxon>Bacteria</taxon>
        <taxon>Pseudomonadati</taxon>
        <taxon>Bacteroidota</taxon>
        <taxon>Sphingobacteriia</taxon>
        <taxon>Sphingobacteriales</taxon>
        <taxon>Sphingobacteriaceae</taxon>
        <taxon>Sphingobacterium</taxon>
    </lineage>
</organism>
<proteinExistence type="predicted"/>